<evidence type="ECO:0000259" key="6">
    <source>
        <dbReference type="Pfam" id="PF04831"/>
    </source>
</evidence>
<dbReference type="Proteomes" id="UP001162162">
    <property type="component" value="Unassembled WGS sequence"/>
</dbReference>
<feature type="domain" description="POPDC1-3" evidence="6">
    <location>
        <begin position="174"/>
        <end position="366"/>
    </location>
</feature>
<keyword evidence="8" id="KW-1185">Reference proteome</keyword>
<evidence type="ECO:0000256" key="1">
    <source>
        <dbReference type="ARBA" id="ARBA00004141"/>
    </source>
</evidence>
<dbReference type="PANTHER" id="PTHR12101">
    <property type="entry name" value="POPEYE DOMAIN CONTAINING PROTEIN"/>
    <property type="match status" value="1"/>
</dbReference>
<evidence type="ECO:0000256" key="5">
    <source>
        <dbReference type="SAM" id="MobiDB-lite"/>
    </source>
</evidence>
<dbReference type="GO" id="GO:0007507">
    <property type="term" value="P:heart development"/>
    <property type="evidence" value="ECO:0007669"/>
    <property type="project" value="TreeGrafter"/>
</dbReference>
<feature type="compositionally biased region" description="Basic and acidic residues" evidence="5">
    <location>
        <begin position="83"/>
        <end position="96"/>
    </location>
</feature>
<reference evidence="7" key="1">
    <citation type="journal article" date="2023" name="Insect Mol. Biol.">
        <title>Genome sequencing provides insights into the evolution of gene families encoding plant cell wall-degrading enzymes in longhorned beetles.</title>
        <authorList>
            <person name="Shin N.R."/>
            <person name="Okamura Y."/>
            <person name="Kirsch R."/>
            <person name="Pauchet Y."/>
        </authorList>
    </citation>
    <scope>NUCLEOTIDE SEQUENCE</scope>
    <source>
        <strain evidence="7">AMC_N1</strain>
    </source>
</reference>
<keyword evidence="2" id="KW-0812">Transmembrane</keyword>
<keyword evidence="4" id="KW-0472">Membrane</keyword>
<evidence type="ECO:0000256" key="2">
    <source>
        <dbReference type="ARBA" id="ARBA00022692"/>
    </source>
</evidence>
<dbReference type="GO" id="GO:0030552">
    <property type="term" value="F:cAMP binding"/>
    <property type="evidence" value="ECO:0007669"/>
    <property type="project" value="TreeGrafter"/>
</dbReference>
<dbReference type="Pfam" id="PF04831">
    <property type="entry name" value="POPDC1-3"/>
    <property type="match status" value="1"/>
</dbReference>
<feature type="region of interest" description="Disordered" evidence="5">
    <location>
        <begin position="76"/>
        <end position="96"/>
    </location>
</feature>
<dbReference type="PANTHER" id="PTHR12101:SF30">
    <property type="entry name" value="POPEYE DOMAIN-CONTAINING PROTEIN 3-LIKE PROTEIN"/>
    <property type="match status" value="1"/>
</dbReference>
<keyword evidence="3" id="KW-1133">Transmembrane helix</keyword>
<dbReference type="GO" id="GO:0042391">
    <property type="term" value="P:regulation of membrane potential"/>
    <property type="evidence" value="ECO:0007669"/>
    <property type="project" value="TreeGrafter"/>
</dbReference>
<proteinExistence type="predicted"/>
<gene>
    <name evidence="7" type="ORF">NQ318_020159</name>
</gene>
<dbReference type="GO" id="GO:0051146">
    <property type="term" value="P:striated muscle cell differentiation"/>
    <property type="evidence" value="ECO:0007669"/>
    <property type="project" value="TreeGrafter"/>
</dbReference>
<dbReference type="AlphaFoldDB" id="A0AAV8Z9L9"/>
<name>A0AAV8Z9L9_9CUCU</name>
<evidence type="ECO:0000256" key="3">
    <source>
        <dbReference type="ARBA" id="ARBA00022989"/>
    </source>
</evidence>
<sequence>MPSNAESGLQPNEERSHTLFVAPKANVSWSLGENVSYIVPAAAFFRRGAPASGDAWRGGRAVGWVERASSVVVQTAMRPNESGSRDGSADATSCRDERKNWPDWMTLQGTWWPWCDYWKDPQHILYQLANFCFVLAYSSTCSKRGVLFMHCWLILGTFKTGSSQFRSTYVENRWGLMLFSTWAWNIICAPDVFTWNFAFMLMNMAQVFHILYQLRPVKFDPELEEAYHTLFEPFKLSRLQFKRMVSADFAQIMSLHAGEAYAVQNLTRTDRLGLLLSGKVNVLSDNQFLHPILPCEFLDSPEFESSRNTVDDKFKVSIVAASTCRYLYWQRSSLEYLFVKDTYIATVLTTIIARDIATKLYAMNNKIVTAKGSHLDIRLPSITSSLTSGGEYKSPIRTKKVNGGVGVCLSPEIYMNLESRHRFRENGNVSQNCYISEMEPLTELPSTDDLTSNDVESWLETSSKYHSCEIVDTDD</sequence>
<evidence type="ECO:0000313" key="7">
    <source>
        <dbReference type="EMBL" id="KAJ8960861.1"/>
    </source>
</evidence>
<organism evidence="7 8">
    <name type="scientific">Aromia moschata</name>
    <dbReference type="NCBI Taxonomy" id="1265417"/>
    <lineage>
        <taxon>Eukaryota</taxon>
        <taxon>Metazoa</taxon>
        <taxon>Ecdysozoa</taxon>
        <taxon>Arthropoda</taxon>
        <taxon>Hexapoda</taxon>
        <taxon>Insecta</taxon>
        <taxon>Pterygota</taxon>
        <taxon>Neoptera</taxon>
        <taxon>Endopterygota</taxon>
        <taxon>Coleoptera</taxon>
        <taxon>Polyphaga</taxon>
        <taxon>Cucujiformia</taxon>
        <taxon>Chrysomeloidea</taxon>
        <taxon>Cerambycidae</taxon>
        <taxon>Cerambycinae</taxon>
        <taxon>Callichromatini</taxon>
        <taxon>Aromia</taxon>
    </lineage>
</organism>
<comment type="subcellular location">
    <subcellularLocation>
        <location evidence="1">Membrane</location>
        <topology evidence="1">Multi-pass membrane protein</topology>
    </subcellularLocation>
</comment>
<comment type="caution">
    <text evidence="7">The sequence shown here is derived from an EMBL/GenBank/DDBJ whole genome shotgun (WGS) entry which is preliminary data.</text>
</comment>
<accession>A0AAV8Z9L9</accession>
<dbReference type="EMBL" id="JAPWTK010000007">
    <property type="protein sequence ID" value="KAJ8960861.1"/>
    <property type="molecule type" value="Genomic_DNA"/>
</dbReference>
<dbReference type="GO" id="GO:0042383">
    <property type="term" value="C:sarcolemma"/>
    <property type="evidence" value="ECO:0007669"/>
    <property type="project" value="TreeGrafter"/>
</dbReference>
<evidence type="ECO:0000313" key="8">
    <source>
        <dbReference type="Proteomes" id="UP001162162"/>
    </source>
</evidence>
<protein>
    <recommendedName>
        <fullName evidence="6">POPDC1-3 domain-containing protein</fullName>
    </recommendedName>
</protein>
<dbReference type="InterPro" id="IPR055272">
    <property type="entry name" value="POPDC1-3_dom"/>
</dbReference>
<dbReference type="InterPro" id="IPR006916">
    <property type="entry name" value="POPDC1-3"/>
</dbReference>
<evidence type="ECO:0000256" key="4">
    <source>
        <dbReference type="ARBA" id="ARBA00023136"/>
    </source>
</evidence>